<keyword evidence="6" id="KW-0813">Transport</keyword>
<keyword evidence="15" id="KW-1185">Reference proteome</keyword>
<evidence type="ECO:0000256" key="8">
    <source>
        <dbReference type="ARBA" id="ARBA00023136"/>
    </source>
</evidence>
<keyword evidence="9" id="KW-0080">Bacteriocin transport</keyword>
<dbReference type="InterPro" id="IPR011527">
    <property type="entry name" value="ABC1_TM_dom"/>
</dbReference>
<dbReference type="InterPro" id="IPR036640">
    <property type="entry name" value="ABC1_TM_sf"/>
</dbReference>
<evidence type="ECO:0000313" key="14">
    <source>
        <dbReference type="EMBL" id="GAA2348637.1"/>
    </source>
</evidence>
<evidence type="ECO:0000259" key="12">
    <source>
        <dbReference type="PROSITE" id="PS50929"/>
    </source>
</evidence>
<evidence type="ECO:0000256" key="4">
    <source>
        <dbReference type="ARBA" id="ARBA00022807"/>
    </source>
</evidence>
<dbReference type="PROSITE" id="PS50893">
    <property type="entry name" value="ABC_TRANSPORTER_2"/>
    <property type="match status" value="1"/>
</dbReference>
<evidence type="ECO:0000256" key="5">
    <source>
        <dbReference type="ARBA" id="ARBA00022840"/>
    </source>
</evidence>
<accession>A0ABN3GCK9</accession>
<keyword evidence="4" id="KW-0378">Hydrolase</keyword>
<keyword evidence="4" id="KW-0788">Thiol protease</keyword>
<dbReference type="InterPro" id="IPR003439">
    <property type="entry name" value="ABC_transporter-like_ATP-bd"/>
</dbReference>
<dbReference type="PROSITE" id="PS50929">
    <property type="entry name" value="ABC_TM1F"/>
    <property type="match status" value="1"/>
</dbReference>
<dbReference type="Proteomes" id="UP001501444">
    <property type="component" value="Unassembled WGS sequence"/>
</dbReference>
<keyword evidence="5" id="KW-0067">ATP-binding</keyword>
<feature type="transmembrane region" description="Helical" evidence="10">
    <location>
        <begin position="417"/>
        <end position="438"/>
    </location>
</feature>
<dbReference type="Pfam" id="PF00664">
    <property type="entry name" value="ABC_membrane"/>
    <property type="match status" value="1"/>
</dbReference>
<feature type="transmembrane region" description="Helical" evidence="10">
    <location>
        <begin position="274"/>
        <end position="295"/>
    </location>
</feature>
<gene>
    <name evidence="14" type="ORF">GCM10010170_037300</name>
</gene>
<keyword evidence="6" id="KW-0653">Protein transport</keyword>
<evidence type="ECO:0000256" key="9">
    <source>
        <dbReference type="ARBA" id="ARBA00043264"/>
    </source>
</evidence>
<dbReference type="EMBL" id="BAAARV010000027">
    <property type="protein sequence ID" value="GAA2348637.1"/>
    <property type="molecule type" value="Genomic_DNA"/>
</dbReference>
<keyword evidence="4" id="KW-0645">Protease</keyword>
<dbReference type="Gene3D" id="3.90.70.10">
    <property type="entry name" value="Cysteine proteinases"/>
    <property type="match status" value="1"/>
</dbReference>
<dbReference type="InterPro" id="IPR005074">
    <property type="entry name" value="Peptidase_C39"/>
</dbReference>
<protein>
    <submittedName>
        <fullName evidence="14">NHLP family bacteriocin export ABC transporter peptidase/permease/ATPase subunit</fullName>
    </submittedName>
</protein>
<dbReference type="InterPro" id="IPR003593">
    <property type="entry name" value="AAA+_ATPase"/>
</dbReference>
<keyword evidence="8 10" id="KW-0472">Membrane</keyword>
<feature type="transmembrane region" description="Helical" evidence="10">
    <location>
        <begin position="200"/>
        <end position="221"/>
    </location>
</feature>
<dbReference type="SMART" id="SM00382">
    <property type="entry name" value="AAA"/>
    <property type="match status" value="1"/>
</dbReference>
<dbReference type="Pfam" id="PF03412">
    <property type="entry name" value="Peptidase_C39"/>
    <property type="match status" value="1"/>
</dbReference>
<organism evidence="14 15">
    <name type="scientific">Dactylosporangium salmoneum</name>
    <dbReference type="NCBI Taxonomy" id="53361"/>
    <lineage>
        <taxon>Bacteria</taxon>
        <taxon>Bacillati</taxon>
        <taxon>Actinomycetota</taxon>
        <taxon>Actinomycetes</taxon>
        <taxon>Micromonosporales</taxon>
        <taxon>Micromonosporaceae</taxon>
        <taxon>Dactylosporangium</taxon>
    </lineage>
</organism>
<evidence type="ECO:0000313" key="15">
    <source>
        <dbReference type="Proteomes" id="UP001501444"/>
    </source>
</evidence>
<evidence type="ECO:0000256" key="7">
    <source>
        <dbReference type="ARBA" id="ARBA00022989"/>
    </source>
</evidence>
<dbReference type="Gene3D" id="3.40.50.300">
    <property type="entry name" value="P-loop containing nucleotide triphosphate hydrolases"/>
    <property type="match status" value="1"/>
</dbReference>
<evidence type="ECO:0000256" key="3">
    <source>
        <dbReference type="ARBA" id="ARBA00022741"/>
    </source>
</evidence>
<dbReference type="PROSITE" id="PS50990">
    <property type="entry name" value="PEPTIDASE_C39"/>
    <property type="match status" value="1"/>
</dbReference>
<dbReference type="RefSeq" id="WP_344613683.1">
    <property type="nucleotide sequence ID" value="NZ_BAAARV010000027.1"/>
</dbReference>
<evidence type="ECO:0000256" key="6">
    <source>
        <dbReference type="ARBA" id="ARBA00022927"/>
    </source>
</evidence>
<dbReference type="PROSITE" id="PS00211">
    <property type="entry name" value="ABC_TRANSPORTER_1"/>
    <property type="match status" value="1"/>
</dbReference>
<evidence type="ECO:0000256" key="10">
    <source>
        <dbReference type="SAM" id="Phobius"/>
    </source>
</evidence>
<feature type="domain" description="ABC transmembrane type-1" evidence="12">
    <location>
        <begin position="167"/>
        <end position="446"/>
    </location>
</feature>
<comment type="caution">
    <text evidence="14">The sequence shown here is derived from an EMBL/GenBank/DDBJ whole genome shotgun (WGS) entry which is preliminary data.</text>
</comment>
<feature type="transmembrane region" description="Helical" evidence="10">
    <location>
        <begin position="301"/>
        <end position="321"/>
    </location>
</feature>
<dbReference type="Gene3D" id="1.20.1560.10">
    <property type="entry name" value="ABC transporter type 1, transmembrane domain"/>
    <property type="match status" value="1"/>
</dbReference>
<evidence type="ECO:0000259" key="13">
    <source>
        <dbReference type="PROSITE" id="PS50990"/>
    </source>
</evidence>
<dbReference type="SUPFAM" id="SSF90123">
    <property type="entry name" value="ABC transporter transmembrane region"/>
    <property type="match status" value="1"/>
</dbReference>
<evidence type="ECO:0000256" key="1">
    <source>
        <dbReference type="ARBA" id="ARBA00004651"/>
    </source>
</evidence>
<reference evidence="14 15" key="1">
    <citation type="journal article" date="2019" name="Int. J. Syst. Evol. Microbiol.">
        <title>The Global Catalogue of Microorganisms (GCM) 10K type strain sequencing project: providing services to taxonomists for standard genome sequencing and annotation.</title>
        <authorList>
            <consortium name="The Broad Institute Genomics Platform"/>
            <consortium name="The Broad Institute Genome Sequencing Center for Infectious Disease"/>
            <person name="Wu L."/>
            <person name="Ma J."/>
        </authorList>
    </citation>
    <scope>NUCLEOTIDE SEQUENCE [LARGE SCALE GENOMIC DNA]</scope>
    <source>
        <strain evidence="14 15">JCM 3272</strain>
    </source>
</reference>
<keyword evidence="3" id="KW-0547">Nucleotide-binding</keyword>
<keyword evidence="7 10" id="KW-1133">Transmembrane helix</keyword>
<name>A0ABN3GCK9_9ACTN</name>
<proteinExistence type="predicted"/>
<feature type="transmembrane region" description="Helical" evidence="10">
    <location>
        <begin position="167"/>
        <end position="188"/>
    </location>
</feature>
<keyword evidence="2 10" id="KW-0812">Transmembrane</keyword>
<comment type="subcellular location">
    <subcellularLocation>
        <location evidence="1">Cell membrane</location>
        <topology evidence="1">Multi-pass membrane protein</topology>
    </subcellularLocation>
</comment>
<evidence type="ECO:0000259" key="11">
    <source>
        <dbReference type="PROSITE" id="PS50893"/>
    </source>
</evidence>
<evidence type="ECO:0000256" key="2">
    <source>
        <dbReference type="ARBA" id="ARBA00022692"/>
    </source>
</evidence>
<dbReference type="PANTHER" id="PTHR24221">
    <property type="entry name" value="ATP-BINDING CASSETTE SUB-FAMILY B"/>
    <property type="match status" value="1"/>
</dbReference>
<dbReference type="SUPFAM" id="SSF52540">
    <property type="entry name" value="P-loop containing nucleoside triphosphate hydrolases"/>
    <property type="match status" value="1"/>
</dbReference>
<dbReference type="InterPro" id="IPR017871">
    <property type="entry name" value="ABC_transporter-like_CS"/>
</dbReference>
<sequence length="722" mass="77888">MSRRRLPELRQVKAADCGAACLAMVLTYHGRPTTVRQMTADLGVSRDGLSALALVEEAGRHGLHARAFSLRPEELAAVPTPAVLYWNFNHYVLLERWGRRRVHLLDPVSGRRRLTHEEFEVGFTGVVIGFEPGPDFRPVDAEPDRPAWRRQWLSAALRRYRGLLAQVLLASVLLQVLGLAVPALSAVLVDRLLPTGATDLLAPLALAVAVAVVAHVVLGFLRTALLLTLRSRADDDVTGGVVRHLFALPYRFFAERGSGDLVMRTQSVAALRDILSGHVLLTLLDAPLALGYLGLVLWRDPVFGGFLAALACVQLTLLLLTRRRVAELAERELHASAKAQAQLIEALSGIETLKAASAEERAVQRWSYLLAGQLNAGTRHGLVRGGLETALGALQYLAPALLLLIGAQRVLHGELSLGTMLALSALATAALAPLSSIVDNLHQLQQTGAHLARLDDILDEAPEEGGREAPAHDGRVSVRDLSFRFDPRAPWVLRGLTFTIEPGQKVAFVGRSGSGKSTLARLLLGLYRPTEGHVYHGGHDTATLDVRTLRRQFGVVTQDPTLFTGSVRENISLTDPQAPLSRVAAAAAAAGIHDDIMAMPMGYDTLLVDGGGLSGGQRQRIALARALLPEPRVLLLDEATSNLDPATEAYIEQELAELPQTRIVIAHRLSTVRDADVIYVLDGGRIVEQGSHDELLALGGRYAELATLQGAWGALAAVPKWV</sequence>
<dbReference type="InterPro" id="IPR039421">
    <property type="entry name" value="Type_1_exporter"/>
</dbReference>
<feature type="domain" description="ABC transporter" evidence="11">
    <location>
        <begin position="476"/>
        <end position="708"/>
    </location>
</feature>
<dbReference type="Pfam" id="PF00005">
    <property type="entry name" value="ABC_tran"/>
    <property type="match status" value="1"/>
</dbReference>
<dbReference type="PANTHER" id="PTHR24221:SF654">
    <property type="entry name" value="ATP-BINDING CASSETTE SUB-FAMILY B MEMBER 6"/>
    <property type="match status" value="1"/>
</dbReference>
<feature type="domain" description="Peptidase C39" evidence="13">
    <location>
        <begin position="11"/>
        <end position="130"/>
    </location>
</feature>
<dbReference type="InterPro" id="IPR027417">
    <property type="entry name" value="P-loop_NTPase"/>
</dbReference>